<accession>D5CR82</accession>
<dbReference type="AlphaFoldDB" id="D5CR82"/>
<reference evidence="2 3" key="1">
    <citation type="submission" date="2010-03" db="EMBL/GenBank/DDBJ databases">
        <title>Complete sequence of Sideroxydans lithotrophicus ES-1.</title>
        <authorList>
            <consortium name="US DOE Joint Genome Institute"/>
            <person name="Lucas S."/>
            <person name="Copeland A."/>
            <person name="Lapidus A."/>
            <person name="Cheng J.-F."/>
            <person name="Bruce D."/>
            <person name="Goodwin L."/>
            <person name="Pitluck S."/>
            <person name="Munk A.C."/>
            <person name="Detter J.C."/>
            <person name="Han C."/>
            <person name="Tapia R."/>
            <person name="Larimer F."/>
            <person name="Land M."/>
            <person name="Hauser L."/>
            <person name="Kyrpides N."/>
            <person name="Ivanova N."/>
            <person name="Emerson D."/>
            <person name="Woyke T."/>
        </authorList>
    </citation>
    <scope>NUCLEOTIDE SEQUENCE [LARGE SCALE GENOMIC DNA]</scope>
    <source>
        <strain evidence="2 3">ES-1</strain>
    </source>
</reference>
<evidence type="ECO:0000259" key="1">
    <source>
        <dbReference type="Pfam" id="PF01902"/>
    </source>
</evidence>
<dbReference type="CDD" id="cd01994">
    <property type="entry name" value="AANH_PF0828-like"/>
    <property type="match status" value="1"/>
</dbReference>
<dbReference type="Proteomes" id="UP000001625">
    <property type="component" value="Chromosome"/>
</dbReference>
<proteinExistence type="predicted"/>
<dbReference type="STRING" id="580332.Slit_1231"/>
<protein>
    <recommendedName>
        <fullName evidence="1">Diphthamide synthase domain-containing protein</fullName>
    </recommendedName>
</protein>
<name>D5CR82_SIDLE</name>
<organism evidence="2 3">
    <name type="scientific">Sideroxydans lithotrophicus (strain ES-1)</name>
    <dbReference type="NCBI Taxonomy" id="580332"/>
    <lineage>
        <taxon>Bacteria</taxon>
        <taxon>Pseudomonadati</taxon>
        <taxon>Pseudomonadota</taxon>
        <taxon>Betaproteobacteria</taxon>
        <taxon>Nitrosomonadales</taxon>
        <taxon>Gallionellaceae</taxon>
        <taxon>Sideroxydans</taxon>
    </lineage>
</organism>
<sequence length="225" mass="25374">MRKKTWLSWSSGKDSAWALHVLRQSAGHEVTGLFTTINSAFERVAMHAVRVRLLRQQAQMVGLPLYLIEIPYPCSDEQYAYAMTDFIMRARNEGVECMAFGDLYLEDVRRYREARMQGTGIEPIFPLWGRPTRPLLQEMLAGGLRACLTCVDPKVLPAEFAGRELTMELLESMPSGIDPCGENGEFHTFVFDGPMFAQPLDIEMGDVVARDGFVFADCKLRDVAL</sequence>
<gene>
    <name evidence="2" type="ordered locus">Slit_1231</name>
</gene>
<dbReference type="eggNOG" id="COG2102">
    <property type="taxonomic scope" value="Bacteria"/>
</dbReference>
<dbReference type="Gene3D" id="3.40.50.620">
    <property type="entry name" value="HUPs"/>
    <property type="match status" value="1"/>
</dbReference>
<dbReference type="KEGG" id="slt:Slit_1231"/>
<dbReference type="RefSeq" id="WP_013029366.1">
    <property type="nucleotide sequence ID" value="NC_013959.1"/>
</dbReference>
<dbReference type="EMBL" id="CP001965">
    <property type="protein sequence ID" value="ADE11468.1"/>
    <property type="molecule type" value="Genomic_DNA"/>
</dbReference>
<dbReference type="HOGENOM" id="CLU_010289_1_1_4"/>
<dbReference type="InterPro" id="IPR002761">
    <property type="entry name" value="Diphthami_syn_dom"/>
</dbReference>
<dbReference type="SUPFAM" id="SSF52402">
    <property type="entry name" value="Adenine nucleotide alpha hydrolases-like"/>
    <property type="match status" value="1"/>
</dbReference>
<keyword evidence="3" id="KW-1185">Reference proteome</keyword>
<evidence type="ECO:0000313" key="2">
    <source>
        <dbReference type="EMBL" id="ADE11468.1"/>
    </source>
</evidence>
<dbReference type="Pfam" id="PF01902">
    <property type="entry name" value="Diphthami_syn_2"/>
    <property type="match status" value="1"/>
</dbReference>
<dbReference type="OrthoDB" id="3572539at2"/>
<dbReference type="Gene3D" id="3.90.1490.10">
    <property type="entry name" value="putative n-type atp pyrophosphatase, domain 2"/>
    <property type="match status" value="1"/>
</dbReference>
<feature type="domain" description="Diphthamide synthase" evidence="1">
    <location>
        <begin position="5"/>
        <end position="209"/>
    </location>
</feature>
<dbReference type="InterPro" id="IPR014729">
    <property type="entry name" value="Rossmann-like_a/b/a_fold"/>
</dbReference>
<evidence type="ECO:0000313" key="3">
    <source>
        <dbReference type="Proteomes" id="UP000001625"/>
    </source>
</evidence>